<dbReference type="Pfam" id="PF00291">
    <property type="entry name" value="PALP"/>
    <property type="match status" value="1"/>
</dbReference>
<evidence type="ECO:0000256" key="7">
    <source>
        <dbReference type="ARBA" id="ARBA00022898"/>
    </source>
</evidence>
<dbReference type="HAMAP" id="MF_00133">
    <property type="entry name" value="Trp_synth_beta"/>
    <property type="match status" value="1"/>
</dbReference>
<dbReference type="Gene3D" id="3.40.50.1100">
    <property type="match status" value="2"/>
</dbReference>
<protein>
    <recommendedName>
        <fullName evidence="11">Tryptophan synthase beta chain</fullName>
        <ecNumber evidence="11">4.2.1.20</ecNumber>
    </recommendedName>
</protein>
<comment type="pathway">
    <text evidence="2 11">Amino-acid biosynthesis; L-tryptophan biosynthesis; L-tryptophan from chorismate: step 5/5.</text>
</comment>
<feature type="domain" description="Tryptophan synthase beta chain-like PALP" evidence="12">
    <location>
        <begin position="56"/>
        <end position="378"/>
    </location>
</feature>
<evidence type="ECO:0000256" key="4">
    <source>
        <dbReference type="ARBA" id="ARBA00011270"/>
    </source>
</evidence>
<comment type="subunit">
    <text evidence="4 11">Tetramer of two alpha and two beta chains.</text>
</comment>
<reference evidence="13 14" key="1">
    <citation type="submission" date="2020-06" db="EMBL/GenBank/DDBJ databases">
        <authorList>
            <person name="Hwang Y.J."/>
        </authorList>
    </citation>
    <scope>NUCLEOTIDE SEQUENCE [LARGE SCALE GENOMIC DNA]</scope>
    <source>
        <strain evidence="13 14">KUDC8001</strain>
    </source>
</reference>
<accession>A0A7L7L921</accession>
<evidence type="ECO:0000313" key="14">
    <source>
        <dbReference type="Proteomes" id="UP000514509"/>
    </source>
</evidence>
<dbReference type="UniPathway" id="UPA00035">
    <property type="reaction ID" value="UER00044"/>
</dbReference>
<evidence type="ECO:0000256" key="5">
    <source>
        <dbReference type="ARBA" id="ARBA00022605"/>
    </source>
</evidence>
<comment type="function">
    <text evidence="11">The beta subunit is responsible for the synthesis of L-tryptophan from indole and L-serine.</text>
</comment>
<organism evidence="13 14">
    <name type="scientific">Adhaeribacter radiodurans</name>
    <dbReference type="NCBI Taxonomy" id="2745197"/>
    <lineage>
        <taxon>Bacteria</taxon>
        <taxon>Pseudomonadati</taxon>
        <taxon>Bacteroidota</taxon>
        <taxon>Cytophagia</taxon>
        <taxon>Cytophagales</taxon>
        <taxon>Hymenobacteraceae</taxon>
        <taxon>Adhaeribacter</taxon>
    </lineage>
</organism>
<dbReference type="InterPro" id="IPR001926">
    <property type="entry name" value="TrpB-like_PALP"/>
</dbReference>
<sequence>MNYSVDERGYYGKFGGAYIPEMLYPNVEELRQKYLDIIYEPSFQEELDELLRDYVGRPTPLYFAKRLSEKFNTKIYLKREDLAHTGAHKINNTVGQILLAKRLGKKRIIAETGAGQHGVATATVCALAGLECIVYMGQIDTERQKPNVARMKLLGAKVVPVTSGSQTLKDATNEAIRDWISNPEDTHYIIGSVVGPHPYPDMVARFQAVISAEVRQQLLFKEGTEFPTYVVACVGGGSNAAGAFYHYLNEPAVNLVAVEAAGHGVNSGLSAATSVLGSLGIIHGSKTLLMQTEDGQIVEPHSISAGLDYPGIGPMHAHLYDSGRAKFYAITDEEAMQGVVLCSRLEGIIPAIESAHAIAALHYMQPKPDDIVVLNLSGRGDKDLQTIINYLDEQDGK</sequence>
<dbReference type="InterPro" id="IPR006654">
    <property type="entry name" value="Trp_synth_beta"/>
</dbReference>
<evidence type="ECO:0000256" key="2">
    <source>
        <dbReference type="ARBA" id="ARBA00004733"/>
    </source>
</evidence>
<dbReference type="GO" id="GO:0005737">
    <property type="term" value="C:cytoplasm"/>
    <property type="evidence" value="ECO:0007669"/>
    <property type="project" value="TreeGrafter"/>
</dbReference>
<dbReference type="PANTHER" id="PTHR48077">
    <property type="entry name" value="TRYPTOPHAN SYNTHASE-RELATED"/>
    <property type="match status" value="1"/>
</dbReference>
<dbReference type="AlphaFoldDB" id="A0A7L7L921"/>
<feature type="modified residue" description="N6-(pyridoxal phosphate)lysine" evidence="11">
    <location>
        <position position="89"/>
    </location>
</feature>
<evidence type="ECO:0000256" key="1">
    <source>
        <dbReference type="ARBA" id="ARBA00001933"/>
    </source>
</evidence>
<keyword evidence="14" id="KW-1185">Reference proteome</keyword>
<keyword evidence="9 11" id="KW-0456">Lyase</keyword>
<dbReference type="GO" id="GO:0004834">
    <property type="term" value="F:tryptophan synthase activity"/>
    <property type="evidence" value="ECO:0007669"/>
    <property type="project" value="UniProtKB-UniRule"/>
</dbReference>
<evidence type="ECO:0000256" key="10">
    <source>
        <dbReference type="ARBA" id="ARBA00049047"/>
    </source>
</evidence>
<keyword evidence="8 11" id="KW-0057">Aromatic amino acid biosynthesis</keyword>
<dbReference type="KEGG" id="add:HUW48_14900"/>
<dbReference type="PANTHER" id="PTHR48077:SF3">
    <property type="entry name" value="TRYPTOPHAN SYNTHASE"/>
    <property type="match status" value="1"/>
</dbReference>
<dbReference type="PROSITE" id="PS00168">
    <property type="entry name" value="TRP_SYNTHASE_BETA"/>
    <property type="match status" value="1"/>
</dbReference>
<proteinExistence type="inferred from homology"/>
<dbReference type="CDD" id="cd06446">
    <property type="entry name" value="Trp-synth_B"/>
    <property type="match status" value="1"/>
</dbReference>
<keyword evidence="5 11" id="KW-0028">Amino-acid biosynthesis</keyword>
<keyword evidence="7 11" id="KW-0663">Pyridoxal phosphate</keyword>
<evidence type="ECO:0000256" key="9">
    <source>
        <dbReference type="ARBA" id="ARBA00023239"/>
    </source>
</evidence>
<dbReference type="SUPFAM" id="SSF53686">
    <property type="entry name" value="Tryptophan synthase beta subunit-like PLP-dependent enzymes"/>
    <property type="match status" value="1"/>
</dbReference>
<name>A0A7L7L921_9BACT</name>
<dbReference type="InterPro" id="IPR036052">
    <property type="entry name" value="TrpB-like_PALP_sf"/>
</dbReference>
<comment type="cofactor">
    <cofactor evidence="1 11">
        <name>pyridoxal 5'-phosphate</name>
        <dbReference type="ChEBI" id="CHEBI:597326"/>
    </cofactor>
</comment>
<dbReference type="InterPro" id="IPR023026">
    <property type="entry name" value="Trp_synth_beta/beta-like"/>
</dbReference>
<dbReference type="Proteomes" id="UP000514509">
    <property type="component" value="Chromosome"/>
</dbReference>
<dbReference type="EC" id="4.2.1.20" evidence="11"/>
<dbReference type="EMBL" id="CP055153">
    <property type="protein sequence ID" value="QMU29243.1"/>
    <property type="molecule type" value="Genomic_DNA"/>
</dbReference>
<evidence type="ECO:0000256" key="8">
    <source>
        <dbReference type="ARBA" id="ARBA00023141"/>
    </source>
</evidence>
<evidence type="ECO:0000256" key="3">
    <source>
        <dbReference type="ARBA" id="ARBA00009982"/>
    </source>
</evidence>
<dbReference type="FunFam" id="3.40.50.1100:FF:000004">
    <property type="entry name" value="Tryptophan synthase beta chain"/>
    <property type="match status" value="1"/>
</dbReference>
<dbReference type="NCBIfam" id="TIGR00263">
    <property type="entry name" value="trpB"/>
    <property type="match status" value="1"/>
</dbReference>
<evidence type="ECO:0000256" key="6">
    <source>
        <dbReference type="ARBA" id="ARBA00022822"/>
    </source>
</evidence>
<dbReference type="FunFam" id="3.40.50.1100:FF:000001">
    <property type="entry name" value="Tryptophan synthase beta chain"/>
    <property type="match status" value="1"/>
</dbReference>
<comment type="similarity">
    <text evidence="3 11">Belongs to the TrpB family.</text>
</comment>
<evidence type="ECO:0000256" key="11">
    <source>
        <dbReference type="HAMAP-Rule" id="MF_00133"/>
    </source>
</evidence>
<gene>
    <name evidence="11 13" type="primary">trpB</name>
    <name evidence="13" type="ORF">HUW48_14900</name>
</gene>
<evidence type="ECO:0000313" key="13">
    <source>
        <dbReference type="EMBL" id="QMU29243.1"/>
    </source>
</evidence>
<evidence type="ECO:0000259" key="12">
    <source>
        <dbReference type="Pfam" id="PF00291"/>
    </source>
</evidence>
<reference evidence="13 14" key="2">
    <citation type="submission" date="2020-08" db="EMBL/GenBank/DDBJ databases">
        <title>Adhaeribacter dokdonensis sp. nov., isolated from the rhizosphere of Elymus tsukushiensis, a plant native to the Dokdo Islands, Republic of Korea.</title>
        <authorList>
            <person name="Ghim S.Y."/>
        </authorList>
    </citation>
    <scope>NUCLEOTIDE SEQUENCE [LARGE SCALE GENOMIC DNA]</scope>
    <source>
        <strain evidence="13 14">KUDC8001</strain>
    </source>
</reference>
<keyword evidence="6 11" id="KW-0822">Tryptophan biosynthesis</keyword>
<comment type="catalytic activity">
    <reaction evidence="10 11">
        <text>(1S,2R)-1-C-(indol-3-yl)glycerol 3-phosphate + L-serine = D-glyceraldehyde 3-phosphate + L-tryptophan + H2O</text>
        <dbReference type="Rhea" id="RHEA:10532"/>
        <dbReference type="ChEBI" id="CHEBI:15377"/>
        <dbReference type="ChEBI" id="CHEBI:33384"/>
        <dbReference type="ChEBI" id="CHEBI:57912"/>
        <dbReference type="ChEBI" id="CHEBI:58866"/>
        <dbReference type="ChEBI" id="CHEBI:59776"/>
        <dbReference type="EC" id="4.2.1.20"/>
    </reaction>
</comment>
<dbReference type="RefSeq" id="WP_182411702.1">
    <property type="nucleotide sequence ID" value="NZ_CP055153.1"/>
</dbReference>
<dbReference type="PIRSF" id="PIRSF001413">
    <property type="entry name" value="Trp_syn_beta"/>
    <property type="match status" value="1"/>
</dbReference>
<dbReference type="InterPro" id="IPR006653">
    <property type="entry name" value="Trp_synth_b_CS"/>
</dbReference>